<dbReference type="EMBL" id="AWUE01022088">
    <property type="protein sequence ID" value="OMO59633.1"/>
    <property type="molecule type" value="Genomic_DNA"/>
</dbReference>
<evidence type="ECO:0000313" key="3">
    <source>
        <dbReference type="Proteomes" id="UP000187203"/>
    </source>
</evidence>
<evidence type="ECO:0000256" key="1">
    <source>
        <dbReference type="SAM" id="MobiDB-lite"/>
    </source>
</evidence>
<evidence type="ECO:0000313" key="2">
    <source>
        <dbReference type="EMBL" id="OMO59633.1"/>
    </source>
</evidence>
<name>A0A1R3GNG6_9ROSI</name>
<dbReference type="AlphaFoldDB" id="A0A1R3GNG6"/>
<feature type="region of interest" description="Disordered" evidence="1">
    <location>
        <begin position="1"/>
        <end position="41"/>
    </location>
</feature>
<dbReference type="Proteomes" id="UP000187203">
    <property type="component" value="Unassembled WGS sequence"/>
</dbReference>
<proteinExistence type="predicted"/>
<protein>
    <submittedName>
        <fullName evidence="2">Uncharacterized protein</fullName>
    </submittedName>
</protein>
<feature type="compositionally biased region" description="Polar residues" evidence="1">
    <location>
        <begin position="1"/>
        <end position="22"/>
    </location>
</feature>
<sequence length="41" mass="4525">MATTTLNFISVEPSSSGDSSLFSKPEPLLTTQPQRRCNLNR</sequence>
<accession>A0A1R3GNG6</accession>
<reference evidence="3" key="1">
    <citation type="submission" date="2013-09" db="EMBL/GenBank/DDBJ databases">
        <title>Corchorus olitorius genome sequencing.</title>
        <authorList>
            <person name="Alam M."/>
            <person name="Haque M.S."/>
            <person name="Islam M.S."/>
            <person name="Emdad E.M."/>
            <person name="Islam M.M."/>
            <person name="Ahmed B."/>
            <person name="Halim A."/>
            <person name="Hossen Q.M.M."/>
            <person name="Hossain M.Z."/>
            <person name="Ahmed R."/>
            <person name="Khan M.M."/>
            <person name="Islam R."/>
            <person name="Rashid M.M."/>
            <person name="Khan S.A."/>
            <person name="Rahman M.S."/>
            <person name="Alam M."/>
            <person name="Yahiya A.S."/>
            <person name="Khan M.S."/>
            <person name="Azam M.S."/>
            <person name="Haque T."/>
            <person name="Lashkar M.Z.H."/>
            <person name="Akhand A.I."/>
            <person name="Morshed G."/>
            <person name="Roy S."/>
            <person name="Uddin K.S."/>
            <person name="Rabeya T."/>
            <person name="Hossain A.S."/>
            <person name="Chowdhury A."/>
            <person name="Snigdha A.R."/>
            <person name="Mortoza M.S."/>
            <person name="Matin S.A."/>
            <person name="Hoque S.M.E."/>
            <person name="Islam M.K."/>
            <person name="Roy D.K."/>
            <person name="Haider R."/>
            <person name="Moosa M.M."/>
            <person name="Elias S.M."/>
            <person name="Hasan A.M."/>
            <person name="Jahan S."/>
            <person name="Shafiuddin M."/>
            <person name="Mahmood N."/>
            <person name="Shommy N.S."/>
        </authorList>
    </citation>
    <scope>NUCLEOTIDE SEQUENCE [LARGE SCALE GENOMIC DNA]</scope>
    <source>
        <strain evidence="3">cv. O-4</strain>
    </source>
</reference>
<gene>
    <name evidence="2" type="ORF">COLO4_34133</name>
</gene>
<organism evidence="2 3">
    <name type="scientific">Corchorus olitorius</name>
    <dbReference type="NCBI Taxonomy" id="93759"/>
    <lineage>
        <taxon>Eukaryota</taxon>
        <taxon>Viridiplantae</taxon>
        <taxon>Streptophyta</taxon>
        <taxon>Embryophyta</taxon>
        <taxon>Tracheophyta</taxon>
        <taxon>Spermatophyta</taxon>
        <taxon>Magnoliopsida</taxon>
        <taxon>eudicotyledons</taxon>
        <taxon>Gunneridae</taxon>
        <taxon>Pentapetalae</taxon>
        <taxon>rosids</taxon>
        <taxon>malvids</taxon>
        <taxon>Malvales</taxon>
        <taxon>Malvaceae</taxon>
        <taxon>Grewioideae</taxon>
        <taxon>Apeibeae</taxon>
        <taxon>Corchorus</taxon>
    </lineage>
</organism>
<feature type="compositionally biased region" description="Polar residues" evidence="1">
    <location>
        <begin position="29"/>
        <end position="41"/>
    </location>
</feature>
<keyword evidence="3" id="KW-1185">Reference proteome</keyword>
<comment type="caution">
    <text evidence="2">The sequence shown here is derived from an EMBL/GenBank/DDBJ whole genome shotgun (WGS) entry which is preliminary data.</text>
</comment>